<feature type="transmembrane region" description="Helical" evidence="6">
    <location>
        <begin position="47"/>
        <end position="66"/>
    </location>
</feature>
<keyword evidence="3 6" id="KW-0812">Transmembrane</keyword>
<dbReference type="EMBL" id="MGFJ01000002">
    <property type="protein sequence ID" value="OGM03212.1"/>
    <property type="molecule type" value="Genomic_DNA"/>
</dbReference>
<dbReference type="AlphaFoldDB" id="A0A1F7WK50"/>
<feature type="transmembrane region" description="Helical" evidence="6">
    <location>
        <begin position="132"/>
        <end position="153"/>
    </location>
</feature>
<dbReference type="PIRSF" id="PIRSF005859">
    <property type="entry name" value="PBR"/>
    <property type="match status" value="1"/>
</dbReference>
<feature type="transmembrane region" description="Helical" evidence="6">
    <location>
        <begin position="78"/>
        <end position="96"/>
    </location>
</feature>
<dbReference type="InterPro" id="IPR038330">
    <property type="entry name" value="TspO/MBR-related_sf"/>
</dbReference>
<comment type="caution">
    <text evidence="7">The sequence shown here is derived from an EMBL/GenBank/DDBJ whole genome shotgun (WGS) entry which is preliminary data.</text>
</comment>
<evidence type="ECO:0000256" key="1">
    <source>
        <dbReference type="ARBA" id="ARBA00004141"/>
    </source>
</evidence>
<dbReference type="GO" id="GO:0016020">
    <property type="term" value="C:membrane"/>
    <property type="evidence" value="ECO:0007669"/>
    <property type="project" value="UniProtKB-SubCell"/>
</dbReference>
<evidence type="ECO:0000313" key="8">
    <source>
        <dbReference type="Proteomes" id="UP000176198"/>
    </source>
</evidence>
<sequence length="159" mass="17840">MKKLKPNYILIPLFTLTIAILGSTITAAGMEWYKTINLPGWTPPGNVIGTVWTILFILATISALMVWNAKFKAKTRKLIFLTFGANALLNFAWSYLFFGLHFLATSAVEASLLGLSVFVLIFLIWPVKKWAAILLIPYSLWVAFATYLTFVVFQLNTVT</sequence>
<name>A0A1F7WK50_9BACT</name>
<accession>A0A1F7WK50</accession>
<protein>
    <recommendedName>
        <fullName evidence="9">TspO protein</fullName>
    </recommendedName>
</protein>
<feature type="transmembrane region" description="Helical" evidence="6">
    <location>
        <begin position="7"/>
        <end position="27"/>
    </location>
</feature>
<reference evidence="7 8" key="1">
    <citation type="journal article" date="2016" name="Nat. Commun.">
        <title>Thousands of microbial genomes shed light on interconnected biogeochemical processes in an aquifer system.</title>
        <authorList>
            <person name="Anantharaman K."/>
            <person name="Brown C.T."/>
            <person name="Hug L.A."/>
            <person name="Sharon I."/>
            <person name="Castelle C.J."/>
            <person name="Probst A.J."/>
            <person name="Thomas B.C."/>
            <person name="Singh A."/>
            <person name="Wilkins M.J."/>
            <person name="Karaoz U."/>
            <person name="Brodie E.L."/>
            <person name="Williams K.H."/>
            <person name="Hubbard S.S."/>
            <person name="Banfield J.F."/>
        </authorList>
    </citation>
    <scope>NUCLEOTIDE SEQUENCE [LARGE SCALE GENOMIC DNA]</scope>
</reference>
<gene>
    <name evidence="7" type="ORF">A2115_02795</name>
</gene>
<dbReference type="Pfam" id="PF03073">
    <property type="entry name" value="TspO_MBR"/>
    <property type="match status" value="1"/>
</dbReference>
<evidence type="ECO:0008006" key="9">
    <source>
        <dbReference type="Google" id="ProtNLM"/>
    </source>
</evidence>
<evidence type="ECO:0000313" key="7">
    <source>
        <dbReference type="EMBL" id="OGM03212.1"/>
    </source>
</evidence>
<comment type="subcellular location">
    <subcellularLocation>
        <location evidence="1">Membrane</location>
        <topology evidence="1">Multi-pass membrane protein</topology>
    </subcellularLocation>
</comment>
<dbReference type="PANTHER" id="PTHR10057">
    <property type="entry name" value="PERIPHERAL-TYPE BENZODIAZEPINE RECEPTOR"/>
    <property type="match status" value="1"/>
</dbReference>
<comment type="similarity">
    <text evidence="2">Belongs to the TspO/BZRP family.</text>
</comment>
<dbReference type="GO" id="GO:0033013">
    <property type="term" value="P:tetrapyrrole metabolic process"/>
    <property type="evidence" value="ECO:0007669"/>
    <property type="project" value="UniProtKB-ARBA"/>
</dbReference>
<feature type="transmembrane region" description="Helical" evidence="6">
    <location>
        <begin position="102"/>
        <end position="125"/>
    </location>
</feature>
<organism evidence="7 8">
    <name type="scientific">Candidatus Woesebacteria bacterium GWA1_41_8</name>
    <dbReference type="NCBI Taxonomy" id="1802471"/>
    <lineage>
        <taxon>Bacteria</taxon>
        <taxon>Candidatus Woeseibacteriota</taxon>
    </lineage>
</organism>
<evidence type="ECO:0000256" key="5">
    <source>
        <dbReference type="ARBA" id="ARBA00023136"/>
    </source>
</evidence>
<evidence type="ECO:0000256" key="6">
    <source>
        <dbReference type="SAM" id="Phobius"/>
    </source>
</evidence>
<dbReference type="FunFam" id="1.20.1260.100:FF:000001">
    <property type="entry name" value="translocator protein 2"/>
    <property type="match status" value="1"/>
</dbReference>
<evidence type="ECO:0000256" key="2">
    <source>
        <dbReference type="ARBA" id="ARBA00007524"/>
    </source>
</evidence>
<dbReference type="Proteomes" id="UP000176198">
    <property type="component" value="Unassembled WGS sequence"/>
</dbReference>
<dbReference type="CDD" id="cd15904">
    <property type="entry name" value="TSPO_MBR"/>
    <property type="match status" value="1"/>
</dbReference>
<dbReference type="PANTHER" id="PTHR10057:SF0">
    <property type="entry name" value="TRANSLOCATOR PROTEIN"/>
    <property type="match status" value="1"/>
</dbReference>
<dbReference type="InterPro" id="IPR004307">
    <property type="entry name" value="TspO_MBR"/>
</dbReference>
<evidence type="ECO:0000256" key="3">
    <source>
        <dbReference type="ARBA" id="ARBA00022692"/>
    </source>
</evidence>
<keyword evidence="4 6" id="KW-1133">Transmembrane helix</keyword>
<dbReference type="Gene3D" id="1.20.1260.100">
    <property type="entry name" value="TspO/MBR protein"/>
    <property type="match status" value="1"/>
</dbReference>
<proteinExistence type="inferred from homology"/>
<keyword evidence="5 6" id="KW-0472">Membrane</keyword>
<evidence type="ECO:0000256" key="4">
    <source>
        <dbReference type="ARBA" id="ARBA00022989"/>
    </source>
</evidence>